<dbReference type="GO" id="GO:0015628">
    <property type="term" value="P:protein secretion by the type II secretion system"/>
    <property type="evidence" value="ECO:0007669"/>
    <property type="project" value="TreeGrafter"/>
</dbReference>
<feature type="compositionally biased region" description="Low complexity" evidence="1">
    <location>
        <begin position="91"/>
        <end position="101"/>
    </location>
</feature>
<dbReference type="KEGG" id="rbd:ALSL_1041"/>
<reference evidence="4" key="2">
    <citation type="submission" date="2018-06" db="EMBL/GenBank/DDBJ databases">
        <title>Genome sequence of Rhodanobacteraceae bacterium strain Dysh456.</title>
        <authorList>
            <person name="Fukui M."/>
        </authorList>
    </citation>
    <scope>NUCLEOTIDE SEQUENCE [LARGE SCALE GENOMIC DNA]</scope>
    <source>
        <strain evidence="4">Dysh456</strain>
    </source>
</reference>
<evidence type="ECO:0000313" key="4">
    <source>
        <dbReference type="Proteomes" id="UP000270530"/>
    </source>
</evidence>
<evidence type="ECO:0000256" key="2">
    <source>
        <dbReference type="SAM" id="SignalP"/>
    </source>
</evidence>
<evidence type="ECO:0000256" key="1">
    <source>
        <dbReference type="SAM" id="MobiDB-lite"/>
    </source>
</evidence>
<dbReference type="InterPro" id="IPR051675">
    <property type="entry name" value="Endo/Exo/Phosphatase_dom_1"/>
</dbReference>
<dbReference type="Proteomes" id="UP000270530">
    <property type="component" value="Chromosome"/>
</dbReference>
<dbReference type="GO" id="GO:0015627">
    <property type="term" value="C:type II protein secretion system complex"/>
    <property type="evidence" value="ECO:0007669"/>
    <property type="project" value="TreeGrafter"/>
</dbReference>
<dbReference type="InterPro" id="IPR010994">
    <property type="entry name" value="RuvA_2-like"/>
</dbReference>
<dbReference type="InterPro" id="IPR004509">
    <property type="entry name" value="Competence_ComEA_HhH"/>
</dbReference>
<feature type="region of interest" description="Disordered" evidence="1">
    <location>
        <begin position="88"/>
        <end position="113"/>
    </location>
</feature>
<dbReference type="AlphaFoldDB" id="A0A2Z6E4L4"/>
<feature type="chain" id="PRO_5016465484" evidence="2">
    <location>
        <begin position="22"/>
        <end position="113"/>
    </location>
</feature>
<dbReference type="EMBL" id="AP018560">
    <property type="protein sequence ID" value="BBD79704.1"/>
    <property type="molecule type" value="Genomic_DNA"/>
</dbReference>
<dbReference type="PANTHER" id="PTHR21180:SF32">
    <property type="entry name" value="ENDONUCLEASE_EXONUCLEASE_PHOSPHATASE FAMILY DOMAIN-CONTAINING PROTEIN 1"/>
    <property type="match status" value="1"/>
</dbReference>
<name>A0A2Z6E4L4_9GAMM</name>
<feature type="signal peptide" evidence="2">
    <location>
        <begin position="1"/>
        <end position="21"/>
    </location>
</feature>
<proteinExistence type="predicted"/>
<dbReference type="Gene3D" id="1.10.150.280">
    <property type="entry name" value="AF1531-like domain"/>
    <property type="match status" value="1"/>
</dbReference>
<dbReference type="Pfam" id="PF12836">
    <property type="entry name" value="HHH_3"/>
    <property type="match status" value="1"/>
</dbReference>
<dbReference type="OrthoDB" id="7510573at2"/>
<organism evidence="3 4">
    <name type="scientific">Aerosticca soli</name>
    <dbReference type="NCBI Taxonomy" id="2010829"/>
    <lineage>
        <taxon>Bacteria</taxon>
        <taxon>Pseudomonadati</taxon>
        <taxon>Pseudomonadota</taxon>
        <taxon>Gammaproteobacteria</taxon>
        <taxon>Lysobacterales</taxon>
        <taxon>Rhodanobacteraceae</taxon>
        <taxon>Aerosticca</taxon>
    </lineage>
</organism>
<gene>
    <name evidence="3" type="ORF">ALSL_1041</name>
</gene>
<dbReference type="SUPFAM" id="SSF47781">
    <property type="entry name" value="RuvA domain 2-like"/>
    <property type="match status" value="1"/>
</dbReference>
<sequence>MLQRILAATLVALTLALPVFAATPVNVNKADAATIADALDGIGMTKAKAIVAYRDAHGPFKSVDELGEVKGIGHATLERNRQAILLSDSGAKAQAADAPTAQGSPKGGSKKKH</sequence>
<protein>
    <submittedName>
        <fullName evidence="3">DNA uptake protein</fullName>
    </submittedName>
</protein>
<dbReference type="NCBIfam" id="TIGR00426">
    <property type="entry name" value="competence protein ComEA helix-hairpin-helix repeat region"/>
    <property type="match status" value="1"/>
</dbReference>
<dbReference type="PANTHER" id="PTHR21180">
    <property type="entry name" value="ENDONUCLEASE/EXONUCLEASE/PHOSPHATASE FAMILY DOMAIN-CONTAINING PROTEIN 1"/>
    <property type="match status" value="1"/>
</dbReference>
<keyword evidence="4" id="KW-1185">Reference proteome</keyword>
<keyword evidence="2" id="KW-0732">Signal</keyword>
<accession>A0A2Z6E4L4</accession>
<reference evidence="4" key="1">
    <citation type="submission" date="2018-04" db="EMBL/GenBank/DDBJ databases">
        <authorList>
            <person name="Watanabe M."/>
            <person name="Kojima H."/>
        </authorList>
    </citation>
    <scope>NUCLEOTIDE SEQUENCE [LARGE SCALE GENOMIC DNA]</scope>
    <source>
        <strain evidence="4">Dysh456</strain>
    </source>
</reference>
<evidence type="ECO:0000313" key="3">
    <source>
        <dbReference type="EMBL" id="BBD79704.1"/>
    </source>
</evidence>